<keyword evidence="5" id="KW-0997">Cell inner membrane</keyword>
<reference evidence="12" key="1">
    <citation type="journal article" date="2012" name="J. Bacteriol.">
        <title>Genome sequences of type strains of seven species of the marine bacterium Pseudoalteromonas.</title>
        <authorList>
            <person name="Xie B.B."/>
            <person name="Shu Y.L."/>
            <person name="Qin Q.L."/>
            <person name="Rong J.C."/>
            <person name="Zhang X.Y."/>
            <person name="Chen X.L."/>
            <person name="Shi M."/>
            <person name="He H.L."/>
            <person name="Zhou B.C."/>
            <person name="Zhang Y.Z."/>
        </authorList>
    </citation>
    <scope>NUCLEOTIDE SEQUENCE</scope>
    <source>
        <strain evidence="12">DSM 8771</strain>
    </source>
</reference>
<organism evidence="12 13">
    <name type="scientific">Pseudoalteromonas citrea</name>
    <dbReference type="NCBI Taxonomy" id="43655"/>
    <lineage>
        <taxon>Bacteria</taxon>
        <taxon>Pseudomonadati</taxon>
        <taxon>Pseudomonadota</taxon>
        <taxon>Gammaproteobacteria</taxon>
        <taxon>Alteromonadales</taxon>
        <taxon>Pseudoalteromonadaceae</taxon>
        <taxon>Pseudoalteromonas</taxon>
    </lineage>
</organism>
<evidence type="ECO:0000256" key="7">
    <source>
        <dbReference type="ARBA" id="ARBA00022927"/>
    </source>
</evidence>
<gene>
    <name evidence="12" type="primary">gspK</name>
    <name evidence="12" type="ORF">PCIT_a1686</name>
</gene>
<evidence type="ECO:0000256" key="10">
    <source>
        <dbReference type="SAM" id="Phobius"/>
    </source>
</evidence>
<evidence type="ECO:0000256" key="8">
    <source>
        <dbReference type="ARBA" id="ARBA00022989"/>
    </source>
</evidence>
<dbReference type="Gene3D" id="1.10.40.60">
    <property type="entry name" value="EpsJ-like"/>
    <property type="match status" value="1"/>
</dbReference>
<dbReference type="InterPro" id="IPR005628">
    <property type="entry name" value="GspK"/>
</dbReference>
<evidence type="ECO:0000256" key="3">
    <source>
        <dbReference type="ARBA" id="ARBA00022448"/>
    </source>
</evidence>
<keyword evidence="8 10" id="KW-1133">Transmembrane helix</keyword>
<keyword evidence="4" id="KW-1003">Cell membrane</keyword>
<evidence type="ECO:0000256" key="5">
    <source>
        <dbReference type="ARBA" id="ARBA00022519"/>
    </source>
</evidence>
<dbReference type="PANTHER" id="PTHR38831:SF1">
    <property type="entry name" value="TYPE II SECRETION SYSTEM PROTEIN K-RELATED"/>
    <property type="match status" value="1"/>
</dbReference>
<evidence type="ECO:0000313" key="12">
    <source>
        <dbReference type="EMBL" id="KAF7775484.1"/>
    </source>
</evidence>
<dbReference type="AlphaFoldDB" id="A0AAD4FU42"/>
<evidence type="ECO:0000256" key="6">
    <source>
        <dbReference type="ARBA" id="ARBA00022692"/>
    </source>
</evidence>
<dbReference type="Proteomes" id="UP000016487">
    <property type="component" value="Unassembled WGS sequence"/>
</dbReference>
<comment type="similarity">
    <text evidence="2">Belongs to the GSP K family.</text>
</comment>
<keyword evidence="6 10" id="KW-0812">Transmembrane</keyword>
<evidence type="ECO:0000259" key="11">
    <source>
        <dbReference type="Pfam" id="PF21687"/>
    </source>
</evidence>
<evidence type="ECO:0000256" key="1">
    <source>
        <dbReference type="ARBA" id="ARBA00004533"/>
    </source>
</evidence>
<dbReference type="GO" id="GO:0005886">
    <property type="term" value="C:plasma membrane"/>
    <property type="evidence" value="ECO:0007669"/>
    <property type="project" value="UniProtKB-SubCell"/>
</dbReference>
<evidence type="ECO:0000256" key="2">
    <source>
        <dbReference type="ARBA" id="ARBA00007246"/>
    </source>
</evidence>
<dbReference type="PANTHER" id="PTHR38831">
    <property type="entry name" value="TYPE II SECRETION SYSTEM PROTEIN K"/>
    <property type="match status" value="1"/>
</dbReference>
<sequence>MTNNSRGIALIQVLIITAVLMLLAIFIQQSIKQQIQVVSSINEKLSLRLVLENAEAEVFKALLSSNRYQDTTSSNPVVRNWNFYGKPFSVDITTVKLQDVSGLINLNYINRTFLERFLALEIDEPKRTTQLIDAILDWKDADDLRRLNGAEKSDYKEGIIPSNDYMQHVKELDAILEHVNVRFKSERVYNELTVERLAGFNPLNAPSRVLAAFLQDESRLTQVIAARNNGGLNRFRFFELTGIEQDEYVTFGTSRYLRLELRASKNGVVLTKQIELKVSPRTRDTPIIISKIAWY</sequence>
<dbReference type="RefSeq" id="WP_010361432.1">
    <property type="nucleotide sequence ID" value="NZ_AHBZ03000012.1"/>
</dbReference>
<dbReference type="GO" id="GO:0009306">
    <property type="term" value="P:protein secretion"/>
    <property type="evidence" value="ECO:0007669"/>
    <property type="project" value="InterPro"/>
</dbReference>
<proteinExistence type="inferred from homology"/>
<accession>A0AAD4FU42</accession>
<keyword evidence="3" id="KW-0813">Transport</keyword>
<evidence type="ECO:0000256" key="4">
    <source>
        <dbReference type="ARBA" id="ARBA00022475"/>
    </source>
</evidence>
<evidence type="ECO:0000256" key="9">
    <source>
        <dbReference type="ARBA" id="ARBA00023136"/>
    </source>
</evidence>
<reference evidence="12" key="2">
    <citation type="submission" date="2015-03" db="EMBL/GenBank/DDBJ databases">
        <title>Genome sequence of Pseudoalteromonas citrea.</title>
        <authorList>
            <person name="Xie B.-B."/>
            <person name="Rong J.-C."/>
            <person name="Qin Q.-L."/>
            <person name="Zhang Y.-Z."/>
        </authorList>
    </citation>
    <scope>NUCLEOTIDE SEQUENCE</scope>
    <source>
        <strain evidence="12">DSM 8771</strain>
    </source>
</reference>
<name>A0AAD4FU42_9GAMM</name>
<keyword evidence="9 10" id="KW-0472">Membrane</keyword>
<feature type="domain" description="T2SS protein K first SAM-like" evidence="11">
    <location>
        <begin position="118"/>
        <end position="176"/>
    </location>
</feature>
<dbReference type="SUPFAM" id="SSF158544">
    <property type="entry name" value="GspK insert domain-like"/>
    <property type="match status" value="1"/>
</dbReference>
<feature type="transmembrane region" description="Helical" evidence="10">
    <location>
        <begin position="7"/>
        <end position="27"/>
    </location>
</feature>
<comment type="subcellular location">
    <subcellularLocation>
        <location evidence="1">Cell inner membrane</location>
    </subcellularLocation>
</comment>
<protein>
    <submittedName>
        <fullName evidence="12">General secretion pathway protein K</fullName>
    </submittedName>
</protein>
<dbReference type="EMBL" id="AHBZ03000012">
    <property type="protein sequence ID" value="KAF7775484.1"/>
    <property type="molecule type" value="Genomic_DNA"/>
</dbReference>
<comment type="caution">
    <text evidence="12">The sequence shown here is derived from an EMBL/GenBank/DDBJ whole genome shotgun (WGS) entry which is preliminary data.</text>
</comment>
<dbReference type="Pfam" id="PF21687">
    <property type="entry name" value="T2SSK_1st"/>
    <property type="match status" value="1"/>
</dbReference>
<dbReference type="InterPro" id="IPR038072">
    <property type="entry name" value="GspK_central_sf"/>
</dbReference>
<keyword evidence="7" id="KW-0653">Protein transport</keyword>
<dbReference type="InterPro" id="IPR049031">
    <property type="entry name" value="T2SSK_SAM-like_1st"/>
</dbReference>
<evidence type="ECO:0000313" key="13">
    <source>
        <dbReference type="Proteomes" id="UP000016487"/>
    </source>
</evidence>